<dbReference type="SUPFAM" id="SSF54928">
    <property type="entry name" value="RNA-binding domain, RBD"/>
    <property type="match status" value="1"/>
</dbReference>
<keyword evidence="1" id="KW-0507">mRNA processing</keyword>
<evidence type="ECO:0000259" key="5">
    <source>
        <dbReference type="PROSITE" id="PS50102"/>
    </source>
</evidence>
<evidence type="ECO:0000256" key="3">
    <source>
        <dbReference type="ARBA" id="ARBA00023187"/>
    </source>
</evidence>
<evidence type="ECO:0000256" key="4">
    <source>
        <dbReference type="PROSITE-ProRule" id="PRU00176"/>
    </source>
</evidence>
<proteinExistence type="predicted"/>
<evidence type="ECO:0000313" key="6">
    <source>
        <dbReference type="EMBL" id="NDV40978.1"/>
    </source>
</evidence>
<keyword evidence="3" id="KW-0508">mRNA splicing</keyword>
<dbReference type="Pfam" id="PF00076">
    <property type="entry name" value="RRM_1"/>
    <property type="match status" value="1"/>
</dbReference>
<dbReference type="InterPro" id="IPR035979">
    <property type="entry name" value="RBD_domain_sf"/>
</dbReference>
<feature type="domain" description="RRM" evidence="5">
    <location>
        <begin position="1"/>
        <end position="76"/>
    </location>
</feature>
<dbReference type="EMBL" id="GIBP01012009">
    <property type="protein sequence ID" value="NDV40978.1"/>
    <property type="molecule type" value="Transcribed_RNA"/>
</dbReference>
<dbReference type="InterPro" id="IPR012677">
    <property type="entry name" value="Nucleotide-bd_a/b_plait_sf"/>
</dbReference>
<keyword evidence="2 4" id="KW-0694">RNA-binding</keyword>
<reference evidence="6" key="1">
    <citation type="journal article" date="2020" name="J. Eukaryot. Microbiol.">
        <title>De novo Sequencing, Assembly and Annotation of the Transcriptome for the Free-Living Testate Amoeba Arcella intermedia.</title>
        <authorList>
            <person name="Ribeiro G.M."/>
            <person name="Porfirio-Sousa A.L."/>
            <person name="Maurer-Alcala X.X."/>
            <person name="Katz L.A."/>
            <person name="Lahr D.J.G."/>
        </authorList>
    </citation>
    <scope>NUCLEOTIDE SEQUENCE</scope>
</reference>
<dbReference type="SMART" id="SM00360">
    <property type="entry name" value="RRM"/>
    <property type="match status" value="1"/>
</dbReference>
<evidence type="ECO:0000256" key="1">
    <source>
        <dbReference type="ARBA" id="ARBA00022664"/>
    </source>
</evidence>
<dbReference type="Gene3D" id="3.30.70.330">
    <property type="match status" value="2"/>
</dbReference>
<accession>A0A6B2LW53</accession>
<evidence type="ECO:0000256" key="2">
    <source>
        <dbReference type="ARBA" id="ARBA00022884"/>
    </source>
</evidence>
<protein>
    <recommendedName>
        <fullName evidence="5">RRM domain-containing protein</fullName>
    </recommendedName>
</protein>
<name>A0A6B2LW53_9EUKA</name>
<organism evidence="6">
    <name type="scientific">Arcella intermedia</name>
    <dbReference type="NCBI Taxonomy" id="1963864"/>
    <lineage>
        <taxon>Eukaryota</taxon>
        <taxon>Amoebozoa</taxon>
        <taxon>Tubulinea</taxon>
        <taxon>Elardia</taxon>
        <taxon>Arcellinida</taxon>
        <taxon>Sphaerothecina</taxon>
        <taxon>Arcellidae</taxon>
        <taxon>Arcella</taxon>
    </lineage>
</organism>
<dbReference type="InterPro" id="IPR000504">
    <property type="entry name" value="RRM_dom"/>
</dbReference>
<sequence length="84" mass="9538">MIDGLPTYLDERDLEDLFSAFGRLKSFQLRRDPRTGESKGCAYCEYFDPAITDTVCTSTNGMMINGNTMVVRRVDTKLVKLPDH</sequence>
<dbReference type="PROSITE" id="PS50102">
    <property type="entry name" value="RRM"/>
    <property type="match status" value="1"/>
</dbReference>
<dbReference type="GO" id="GO:0006397">
    <property type="term" value="P:mRNA processing"/>
    <property type="evidence" value="ECO:0007669"/>
    <property type="project" value="UniProtKB-KW"/>
</dbReference>
<dbReference type="PANTHER" id="PTHR23139">
    <property type="entry name" value="RNA-BINDING PROTEIN"/>
    <property type="match status" value="1"/>
</dbReference>
<dbReference type="AlphaFoldDB" id="A0A6B2LW53"/>
<dbReference type="GO" id="GO:0008380">
    <property type="term" value="P:RNA splicing"/>
    <property type="evidence" value="ECO:0007669"/>
    <property type="project" value="UniProtKB-KW"/>
</dbReference>
<dbReference type="GO" id="GO:0003723">
    <property type="term" value="F:RNA binding"/>
    <property type="evidence" value="ECO:0007669"/>
    <property type="project" value="UniProtKB-UniRule"/>
</dbReference>